<feature type="transmembrane region" description="Helical" evidence="2">
    <location>
        <begin position="361"/>
        <end position="378"/>
    </location>
</feature>
<dbReference type="NCBIfam" id="TIGR00797">
    <property type="entry name" value="matE"/>
    <property type="match status" value="1"/>
</dbReference>
<accession>A0ABW4M1A6</accession>
<feature type="transmembrane region" description="Helical" evidence="2">
    <location>
        <begin position="399"/>
        <end position="421"/>
    </location>
</feature>
<feature type="transmembrane region" description="Helical" evidence="2">
    <location>
        <begin position="32"/>
        <end position="52"/>
    </location>
</feature>
<gene>
    <name evidence="3" type="ORF">ACFSE1_05270</name>
</gene>
<feature type="transmembrane region" description="Helical" evidence="2">
    <location>
        <begin position="101"/>
        <end position="123"/>
    </location>
</feature>
<sequence>MSVKHYREIIALAAPIAGIQFAQVALTSTDLLMMGLLGLEAVAAGGLAMLLYNQLRTMCVGMVTSVGNMVAAAVGRGEKRTGSTAIDDVAIEEVKDLLRAAMLLATVAALVAGAVLVLFGRFLGSLGQAQAVVDLANPIMLALAPGLLPMIWLNVLRQFAVGMRRAGSLLTVTILSIAVNALLNAAFIYGWLGMPKLGLVGIGLSTTLVQIWTFAVYLRTVKRDDKLNGLLALDAWNAKWATVLRIAKMGTPISLTYGSEAAITSIATVLMGTFGPVALAASNIVNQLAYIVYQLNIGLSHGSSILVSRTLGKGDVEEIGSVAARTFTISFGVMALIGMAYILVPEVVLRPFLAQNPDPDVVSLAAVLLWFAIAHQFLKGSQNICIGLLRGLGNTKAGLTNTLIGYWGVGIPCMFACSYLLGWEGYGVWFGLCLGFGVTSLLLWWHFLNALRGTSAKIQSVAM</sequence>
<dbReference type="InterPro" id="IPR050222">
    <property type="entry name" value="MATE_MdtK"/>
</dbReference>
<feature type="transmembrane region" description="Helical" evidence="2">
    <location>
        <begin position="427"/>
        <end position="448"/>
    </location>
</feature>
<dbReference type="Proteomes" id="UP001597322">
    <property type="component" value="Unassembled WGS sequence"/>
</dbReference>
<dbReference type="PANTHER" id="PTHR43298:SF2">
    <property type="entry name" value="FMN_FAD EXPORTER YEEO-RELATED"/>
    <property type="match status" value="1"/>
</dbReference>
<dbReference type="EMBL" id="JBHUEQ010000006">
    <property type="protein sequence ID" value="MFD1744867.1"/>
    <property type="molecule type" value="Genomic_DNA"/>
</dbReference>
<evidence type="ECO:0000313" key="3">
    <source>
        <dbReference type="EMBL" id="MFD1744867.1"/>
    </source>
</evidence>
<feature type="transmembrane region" description="Helical" evidence="2">
    <location>
        <begin position="168"/>
        <end position="191"/>
    </location>
</feature>
<evidence type="ECO:0000256" key="2">
    <source>
        <dbReference type="SAM" id="Phobius"/>
    </source>
</evidence>
<comment type="caution">
    <text evidence="3">The sequence shown here is derived from an EMBL/GenBank/DDBJ whole genome shotgun (WGS) entry which is preliminary data.</text>
</comment>
<feature type="transmembrane region" description="Helical" evidence="2">
    <location>
        <begin position="322"/>
        <end position="341"/>
    </location>
</feature>
<evidence type="ECO:0000313" key="4">
    <source>
        <dbReference type="Proteomes" id="UP001597322"/>
    </source>
</evidence>
<feature type="transmembrane region" description="Helical" evidence="2">
    <location>
        <begin position="135"/>
        <end position="156"/>
    </location>
</feature>
<organism evidence="3 4">
    <name type="scientific">Rhizobium helianthi</name>
    <dbReference type="NCBI Taxonomy" id="1132695"/>
    <lineage>
        <taxon>Bacteria</taxon>
        <taxon>Pseudomonadati</taxon>
        <taxon>Pseudomonadota</taxon>
        <taxon>Alphaproteobacteria</taxon>
        <taxon>Hyphomicrobiales</taxon>
        <taxon>Rhizobiaceae</taxon>
        <taxon>Rhizobium/Agrobacterium group</taxon>
        <taxon>Rhizobium</taxon>
    </lineage>
</organism>
<keyword evidence="1" id="KW-0813">Transport</keyword>
<protein>
    <submittedName>
        <fullName evidence="3">MATE family efflux transporter</fullName>
    </submittedName>
</protein>
<dbReference type="Pfam" id="PF01554">
    <property type="entry name" value="MatE"/>
    <property type="match status" value="2"/>
</dbReference>
<keyword evidence="2" id="KW-1133">Transmembrane helix</keyword>
<evidence type="ECO:0000256" key="1">
    <source>
        <dbReference type="ARBA" id="ARBA00022448"/>
    </source>
</evidence>
<name>A0ABW4M1A6_9HYPH</name>
<dbReference type="PANTHER" id="PTHR43298">
    <property type="entry name" value="MULTIDRUG RESISTANCE PROTEIN NORM-RELATED"/>
    <property type="match status" value="1"/>
</dbReference>
<proteinExistence type="predicted"/>
<dbReference type="InterPro" id="IPR002528">
    <property type="entry name" value="MATE_fam"/>
</dbReference>
<feature type="transmembrane region" description="Helical" evidence="2">
    <location>
        <begin position="197"/>
        <end position="218"/>
    </location>
</feature>
<reference evidence="4" key="1">
    <citation type="journal article" date="2019" name="Int. J. Syst. Evol. Microbiol.">
        <title>The Global Catalogue of Microorganisms (GCM) 10K type strain sequencing project: providing services to taxonomists for standard genome sequencing and annotation.</title>
        <authorList>
            <consortium name="The Broad Institute Genomics Platform"/>
            <consortium name="The Broad Institute Genome Sequencing Center for Infectious Disease"/>
            <person name="Wu L."/>
            <person name="Ma J."/>
        </authorList>
    </citation>
    <scope>NUCLEOTIDE SEQUENCE [LARGE SCALE GENOMIC DNA]</scope>
    <source>
        <strain evidence="4">CG52</strain>
    </source>
</reference>
<feature type="transmembrane region" description="Helical" evidence="2">
    <location>
        <begin position="9"/>
        <end position="26"/>
    </location>
</feature>
<keyword evidence="4" id="KW-1185">Reference proteome</keyword>
<keyword evidence="2" id="KW-0812">Transmembrane</keyword>
<keyword evidence="2" id="KW-0472">Membrane</keyword>
<dbReference type="RefSeq" id="WP_377397421.1">
    <property type="nucleotide sequence ID" value="NZ_JBHUEQ010000006.1"/>
</dbReference>